<dbReference type="Proteomes" id="UP000799424">
    <property type="component" value="Unassembled WGS sequence"/>
</dbReference>
<dbReference type="AlphaFoldDB" id="A0A6A7ACR0"/>
<keyword evidence="9" id="KW-1185">Reference proteome</keyword>
<comment type="subcellular location">
    <subcellularLocation>
        <location evidence="1">Membrane</location>
        <topology evidence="1">Multi-pass membrane protein</topology>
    </subcellularLocation>
</comment>
<dbReference type="PANTHER" id="PTHR33048">
    <property type="entry name" value="PTH11-LIKE INTEGRAL MEMBRANE PROTEIN (AFU_ORTHOLOGUE AFUA_5G11245)"/>
    <property type="match status" value="1"/>
</dbReference>
<evidence type="ECO:0000256" key="5">
    <source>
        <dbReference type="ARBA" id="ARBA00038359"/>
    </source>
</evidence>
<protein>
    <recommendedName>
        <fullName evidence="7">Rhodopsin domain-containing protein</fullName>
    </recommendedName>
</protein>
<feature type="domain" description="Rhodopsin" evidence="7">
    <location>
        <begin position="36"/>
        <end position="240"/>
    </location>
</feature>
<sequence length="333" mass="36636">MGSNTSQPAKYDTPAYAVINIFLILTTIAVVARATSRYMSKAAFGIDDAFAYLAYVTNAASSININITQPCLCGLYIVTITTAKLSIIFLFRRIFHVYTGWFRAFWWYNLLIVFPAWTLTTLGLMIYLQLDSFAYGNPANAYGIAAAATVNAISDITVLINPISGIAKLHLPRAQKIGIIGLFSLGFLTTAVSIARASLSYQQAVRPPQWNFAYQRYYYIVLGAGASCLCACILVARPFFVAASEFATQSLNVSSLCHIISKSSLTSRSNRSNKFESSSWDIDKHDAISRTVEIDMDSTPLRKSTSARQSLDRTNILGYTENHEGPATARAWS</sequence>
<dbReference type="PANTHER" id="PTHR33048:SF47">
    <property type="entry name" value="INTEGRAL MEMBRANE PROTEIN-RELATED"/>
    <property type="match status" value="1"/>
</dbReference>
<name>A0A6A7ACR0_9PLEO</name>
<evidence type="ECO:0000256" key="1">
    <source>
        <dbReference type="ARBA" id="ARBA00004141"/>
    </source>
</evidence>
<dbReference type="EMBL" id="MU006219">
    <property type="protein sequence ID" value="KAF2830933.1"/>
    <property type="molecule type" value="Genomic_DNA"/>
</dbReference>
<dbReference type="Pfam" id="PF20684">
    <property type="entry name" value="Fung_rhodopsin"/>
    <property type="match status" value="1"/>
</dbReference>
<keyword evidence="4 6" id="KW-0472">Membrane</keyword>
<gene>
    <name evidence="8" type="ORF">CC86DRAFT_453213</name>
</gene>
<organism evidence="8 9">
    <name type="scientific">Ophiobolus disseminans</name>
    <dbReference type="NCBI Taxonomy" id="1469910"/>
    <lineage>
        <taxon>Eukaryota</taxon>
        <taxon>Fungi</taxon>
        <taxon>Dikarya</taxon>
        <taxon>Ascomycota</taxon>
        <taxon>Pezizomycotina</taxon>
        <taxon>Dothideomycetes</taxon>
        <taxon>Pleosporomycetidae</taxon>
        <taxon>Pleosporales</taxon>
        <taxon>Pleosporineae</taxon>
        <taxon>Phaeosphaeriaceae</taxon>
        <taxon>Ophiobolus</taxon>
    </lineage>
</organism>
<evidence type="ECO:0000259" key="7">
    <source>
        <dbReference type="Pfam" id="PF20684"/>
    </source>
</evidence>
<evidence type="ECO:0000256" key="3">
    <source>
        <dbReference type="ARBA" id="ARBA00022989"/>
    </source>
</evidence>
<feature type="transmembrane region" description="Helical" evidence="6">
    <location>
        <begin position="107"/>
        <end position="130"/>
    </location>
</feature>
<evidence type="ECO:0000256" key="2">
    <source>
        <dbReference type="ARBA" id="ARBA00022692"/>
    </source>
</evidence>
<comment type="similarity">
    <text evidence="5">Belongs to the SAT4 family.</text>
</comment>
<keyword evidence="3 6" id="KW-1133">Transmembrane helix</keyword>
<evidence type="ECO:0000256" key="4">
    <source>
        <dbReference type="ARBA" id="ARBA00023136"/>
    </source>
</evidence>
<feature type="transmembrane region" description="Helical" evidence="6">
    <location>
        <begin position="75"/>
        <end position="95"/>
    </location>
</feature>
<keyword evidence="2 6" id="KW-0812">Transmembrane</keyword>
<accession>A0A6A7ACR0</accession>
<dbReference type="GO" id="GO:0016020">
    <property type="term" value="C:membrane"/>
    <property type="evidence" value="ECO:0007669"/>
    <property type="project" value="UniProtKB-SubCell"/>
</dbReference>
<reference evidence="8" key="1">
    <citation type="journal article" date="2020" name="Stud. Mycol.">
        <title>101 Dothideomycetes genomes: a test case for predicting lifestyles and emergence of pathogens.</title>
        <authorList>
            <person name="Haridas S."/>
            <person name="Albert R."/>
            <person name="Binder M."/>
            <person name="Bloem J."/>
            <person name="Labutti K."/>
            <person name="Salamov A."/>
            <person name="Andreopoulos B."/>
            <person name="Baker S."/>
            <person name="Barry K."/>
            <person name="Bills G."/>
            <person name="Bluhm B."/>
            <person name="Cannon C."/>
            <person name="Castanera R."/>
            <person name="Culley D."/>
            <person name="Daum C."/>
            <person name="Ezra D."/>
            <person name="Gonzalez J."/>
            <person name="Henrissat B."/>
            <person name="Kuo A."/>
            <person name="Liang C."/>
            <person name="Lipzen A."/>
            <person name="Lutzoni F."/>
            <person name="Magnuson J."/>
            <person name="Mondo S."/>
            <person name="Nolan M."/>
            <person name="Ohm R."/>
            <person name="Pangilinan J."/>
            <person name="Park H.-J."/>
            <person name="Ramirez L."/>
            <person name="Alfaro M."/>
            <person name="Sun H."/>
            <person name="Tritt A."/>
            <person name="Yoshinaga Y."/>
            <person name="Zwiers L.-H."/>
            <person name="Turgeon B."/>
            <person name="Goodwin S."/>
            <person name="Spatafora J."/>
            <person name="Crous P."/>
            <person name="Grigoriev I."/>
        </authorList>
    </citation>
    <scope>NUCLEOTIDE SEQUENCE</scope>
    <source>
        <strain evidence="8">CBS 113818</strain>
    </source>
</reference>
<dbReference type="InterPro" id="IPR049326">
    <property type="entry name" value="Rhodopsin_dom_fungi"/>
</dbReference>
<dbReference type="InterPro" id="IPR052337">
    <property type="entry name" value="SAT4-like"/>
</dbReference>
<feature type="transmembrane region" description="Helical" evidence="6">
    <location>
        <begin position="217"/>
        <end position="236"/>
    </location>
</feature>
<proteinExistence type="inferred from homology"/>
<feature type="transmembrane region" description="Helical" evidence="6">
    <location>
        <begin position="15"/>
        <end position="32"/>
    </location>
</feature>
<evidence type="ECO:0000256" key="6">
    <source>
        <dbReference type="SAM" id="Phobius"/>
    </source>
</evidence>
<dbReference type="OrthoDB" id="5429740at2759"/>
<evidence type="ECO:0000313" key="9">
    <source>
        <dbReference type="Proteomes" id="UP000799424"/>
    </source>
</evidence>
<feature type="transmembrane region" description="Helical" evidence="6">
    <location>
        <begin position="177"/>
        <end position="197"/>
    </location>
</feature>
<feature type="transmembrane region" description="Helical" evidence="6">
    <location>
        <begin position="142"/>
        <end position="165"/>
    </location>
</feature>
<evidence type="ECO:0000313" key="8">
    <source>
        <dbReference type="EMBL" id="KAF2830933.1"/>
    </source>
</evidence>